<sequence>MAKTKEYTNGEVTIVWKPESCIHSGICVKGLPQVFRPRVRPWLRIDKATTQELINQVNQCPSGALSFYMNAEVKKVSADIKTKVEVLEKGPLLVFGALKVVHKDGTTDLKSKTTAFCRCGGSNNKPYCDGSHVKIDFKG</sequence>
<dbReference type="OrthoDB" id="9795032at2"/>
<comment type="caution">
    <text evidence="6">The sequence shown here is derived from an EMBL/GenBank/DDBJ whole genome shotgun (WGS) entry which is preliminary data.</text>
</comment>
<accession>A0A5C4SLQ4</accession>
<evidence type="ECO:0000313" key="7">
    <source>
        <dbReference type="Proteomes" id="UP000308713"/>
    </source>
</evidence>
<dbReference type="GO" id="GO:0005737">
    <property type="term" value="C:cytoplasm"/>
    <property type="evidence" value="ECO:0007669"/>
    <property type="project" value="UniProtKB-ARBA"/>
</dbReference>
<feature type="domain" description="Iron-binding zinc finger CDGSH type" evidence="5">
    <location>
        <begin position="99"/>
        <end position="138"/>
    </location>
</feature>
<evidence type="ECO:0000256" key="3">
    <source>
        <dbReference type="ARBA" id="ARBA00023004"/>
    </source>
</evidence>
<proteinExistence type="predicted"/>
<reference evidence="6 7" key="1">
    <citation type="submission" date="2019-05" db="EMBL/GenBank/DDBJ databases">
        <title>Tamlana fucoidanivorans sp. nov., isolated from the surface of algae collected from Fujian province in China.</title>
        <authorList>
            <person name="Li J."/>
        </authorList>
    </citation>
    <scope>NUCLEOTIDE SEQUENCE [LARGE SCALE GENOMIC DNA]</scope>
    <source>
        <strain evidence="6 7">CW2-9</strain>
    </source>
</reference>
<evidence type="ECO:0000256" key="1">
    <source>
        <dbReference type="ARBA" id="ARBA00022714"/>
    </source>
</evidence>
<evidence type="ECO:0000256" key="2">
    <source>
        <dbReference type="ARBA" id="ARBA00022723"/>
    </source>
</evidence>
<dbReference type="Pfam" id="PF06902">
    <property type="entry name" value="Fer4_19"/>
    <property type="match status" value="1"/>
</dbReference>
<dbReference type="Pfam" id="PF09360">
    <property type="entry name" value="zf-CDGSH"/>
    <property type="match status" value="1"/>
</dbReference>
<dbReference type="SMART" id="SM00704">
    <property type="entry name" value="ZnF_CDGSH"/>
    <property type="match status" value="1"/>
</dbReference>
<evidence type="ECO:0000259" key="5">
    <source>
        <dbReference type="SMART" id="SM00704"/>
    </source>
</evidence>
<dbReference type="Proteomes" id="UP000308713">
    <property type="component" value="Unassembled WGS sequence"/>
</dbReference>
<dbReference type="InterPro" id="IPR010693">
    <property type="entry name" value="Divergent_4Fe-4S_mono-cluster"/>
</dbReference>
<evidence type="ECO:0000313" key="6">
    <source>
        <dbReference type="EMBL" id="TNJ44612.1"/>
    </source>
</evidence>
<dbReference type="EMBL" id="VDCS01000007">
    <property type="protein sequence ID" value="TNJ44612.1"/>
    <property type="molecule type" value="Genomic_DNA"/>
</dbReference>
<evidence type="ECO:0000256" key="4">
    <source>
        <dbReference type="ARBA" id="ARBA00023014"/>
    </source>
</evidence>
<dbReference type="GO" id="GO:0051537">
    <property type="term" value="F:2 iron, 2 sulfur cluster binding"/>
    <property type="evidence" value="ECO:0007669"/>
    <property type="project" value="UniProtKB-KW"/>
</dbReference>
<dbReference type="RefSeq" id="WP_139696594.1">
    <property type="nucleotide sequence ID" value="NZ_CP074074.1"/>
</dbReference>
<gene>
    <name evidence="6" type="ORF">FGF67_08175</name>
</gene>
<keyword evidence="1" id="KW-0001">2Fe-2S</keyword>
<name>A0A5C4SLQ4_9FLAO</name>
<keyword evidence="4" id="KW-0411">Iron-sulfur</keyword>
<keyword evidence="3" id="KW-0408">Iron</keyword>
<dbReference type="InterPro" id="IPR042216">
    <property type="entry name" value="MitoNEET_CISD"/>
</dbReference>
<dbReference type="Gene3D" id="3.40.5.90">
    <property type="entry name" value="CDGSH iron-sulfur domain, mitoNEET-type"/>
    <property type="match status" value="1"/>
</dbReference>
<dbReference type="GO" id="GO:0046872">
    <property type="term" value="F:metal ion binding"/>
    <property type="evidence" value="ECO:0007669"/>
    <property type="project" value="UniProtKB-KW"/>
</dbReference>
<dbReference type="AlphaFoldDB" id="A0A5C4SLQ4"/>
<keyword evidence="2" id="KW-0479">Metal-binding</keyword>
<keyword evidence="7" id="KW-1185">Reference proteome</keyword>
<organism evidence="6 7">
    <name type="scientific">Allotamlana fucoidanivorans</name>
    <dbReference type="NCBI Taxonomy" id="2583814"/>
    <lineage>
        <taxon>Bacteria</taxon>
        <taxon>Pseudomonadati</taxon>
        <taxon>Bacteroidota</taxon>
        <taxon>Flavobacteriia</taxon>
        <taxon>Flavobacteriales</taxon>
        <taxon>Flavobacteriaceae</taxon>
        <taxon>Allotamlana</taxon>
    </lineage>
</organism>
<dbReference type="InterPro" id="IPR018967">
    <property type="entry name" value="FeS-contain_CDGSH-typ"/>
</dbReference>
<protein>
    <recommendedName>
        <fullName evidence="5">Iron-binding zinc finger CDGSH type domain-containing protein</fullName>
    </recommendedName>
</protein>